<evidence type="ECO:0008006" key="3">
    <source>
        <dbReference type="Google" id="ProtNLM"/>
    </source>
</evidence>
<protein>
    <recommendedName>
        <fullName evidence="3">Transmembrane protein</fullName>
    </recommendedName>
</protein>
<reference evidence="1 2" key="1">
    <citation type="journal article" date="2006" name="Nature">
        <title>Global trends of whole-genome duplications revealed by the ciliate Paramecium tetraurelia.</title>
        <authorList>
            <consortium name="Genoscope"/>
            <person name="Aury J.-M."/>
            <person name="Jaillon O."/>
            <person name="Duret L."/>
            <person name="Noel B."/>
            <person name="Jubin C."/>
            <person name="Porcel B.M."/>
            <person name="Segurens B."/>
            <person name="Daubin V."/>
            <person name="Anthouard V."/>
            <person name="Aiach N."/>
            <person name="Arnaiz O."/>
            <person name="Billaut A."/>
            <person name="Beisson J."/>
            <person name="Blanc I."/>
            <person name="Bouhouche K."/>
            <person name="Camara F."/>
            <person name="Duharcourt S."/>
            <person name="Guigo R."/>
            <person name="Gogendeau D."/>
            <person name="Katinka M."/>
            <person name="Keller A.-M."/>
            <person name="Kissmehl R."/>
            <person name="Klotz C."/>
            <person name="Koll F."/>
            <person name="Le Moue A."/>
            <person name="Lepere C."/>
            <person name="Malinsky S."/>
            <person name="Nowacki M."/>
            <person name="Nowak J.K."/>
            <person name="Plattner H."/>
            <person name="Poulain J."/>
            <person name="Ruiz F."/>
            <person name="Serrano V."/>
            <person name="Zagulski M."/>
            <person name="Dessen P."/>
            <person name="Betermier M."/>
            <person name="Weissenbach J."/>
            <person name="Scarpelli C."/>
            <person name="Schachter V."/>
            <person name="Sperling L."/>
            <person name="Meyer E."/>
            <person name="Cohen J."/>
            <person name="Wincker P."/>
        </authorList>
    </citation>
    <scope>NUCLEOTIDE SEQUENCE [LARGE SCALE GENOMIC DNA]</scope>
    <source>
        <strain evidence="1 2">Stock d4-2</strain>
    </source>
</reference>
<dbReference type="RefSeq" id="XP_001438051.1">
    <property type="nucleotide sequence ID" value="XM_001438014.1"/>
</dbReference>
<organism evidence="1 2">
    <name type="scientific">Paramecium tetraurelia</name>
    <dbReference type="NCBI Taxonomy" id="5888"/>
    <lineage>
        <taxon>Eukaryota</taxon>
        <taxon>Sar</taxon>
        <taxon>Alveolata</taxon>
        <taxon>Ciliophora</taxon>
        <taxon>Intramacronucleata</taxon>
        <taxon>Oligohymenophorea</taxon>
        <taxon>Peniculida</taxon>
        <taxon>Parameciidae</taxon>
        <taxon>Paramecium</taxon>
    </lineage>
</organism>
<evidence type="ECO:0000313" key="2">
    <source>
        <dbReference type="Proteomes" id="UP000000600"/>
    </source>
</evidence>
<gene>
    <name evidence="1" type="ORF">GSPATT00007789001</name>
</gene>
<accession>A0CIN7</accession>
<dbReference type="Proteomes" id="UP000000600">
    <property type="component" value="Unassembled WGS sequence"/>
</dbReference>
<dbReference type="EMBL" id="CT868085">
    <property type="protein sequence ID" value="CAK70654.1"/>
    <property type="molecule type" value="Genomic_DNA"/>
</dbReference>
<evidence type="ECO:0000313" key="1">
    <source>
        <dbReference type="EMBL" id="CAK70654.1"/>
    </source>
</evidence>
<dbReference type="KEGG" id="ptm:GSPATT00007789001"/>
<sequence length="140" mass="16617">MKIYSIFPLIFKISNPIRIEIIQIVPWHYLLMIFKKIIELSLQIFGIQFVQGVVQESQTSFDFDIFVNRQIFYNLNIKQKEQQFSSKGNDLNQHKVLQPINQRIEKVQNLQNINQNKKNNRIAELYEAEDLDAKDYGEAL</sequence>
<name>A0CIN7_PARTE</name>
<dbReference type="InParanoid" id="A0CIN7"/>
<dbReference type="GeneID" id="5023836"/>
<dbReference type="HOGENOM" id="CLU_1839042_0_0_1"/>
<keyword evidence="2" id="KW-1185">Reference proteome</keyword>
<dbReference type="AlphaFoldDB" id="A0CIN7"/>
<proteinExistence type="predicted"/>